<dbReference type="SMART" id="SM00342">
    <property type="entry name" value="HTH_ARAC"/>
    <property type="match status" value="1"/>
</dbReference>
<dbReference type="PROSITE" id="PS01124">
    <property type="entry name" value="HTH_ARAC_FAMILY_2"/>
    <property type="match status" value="1"/>
</dbReference>
<feature type="domain" description="HTH araC/xylS-type" evidence="4">
    <location>
        <begin position="229"/>
        <end position="330"/>
    </location>
</feature>
<dbReference type="Proteomes" id="UP000249166">
    <property type="component" value="Unassembled WGS sequence"/>
</dbReference>
<keyword evidence="3" id="KW-0804">Transcription</keyword>
<evidence type="ECO:0000256" key="2">
    <source>
        <dbReference type="ARBA" id="ARBA00023125"/>
    </source>
</evidence>
<proteinExistence type="predicted"/>
<dbReference type="RefSeq" id="WP_111903904.1">
    <property type="nucleotide sequence ID" value="NZ_QLNP01000074.1"/>
</dbReference>
<keyword evidence="1" id="KW-0805">Transcription regulation</keyword>
<reference evidence="5 6" key="1">
    <citation type="submission" date="2018-04" db="EMBL/GenBank/DDBJ databases">
        <title>Bacteria isolated from cave deposits of Manipur.</title>
        <authorList>
            <person name="Sahoo D."/>
            <person name="Sarangthem I."/>
            <person name="Nandeibam J."/>
        </authorList>
    </citation>
    <scope>NUCLEOTIDE SEQUENCE [LARGE SCALE GENOMIC DNA]</scope>
    <source>
        <strain evidence="6">mrc11</strain>
    </source>
</reference>
<evidence type="ECO:0000313" key="6">
    <source>
        <dbReference type="Proteomes" id="UP000249166"/>
    </source>
</evidence>
<dbReference type="InterPro" id="IPR050204">
    <property type="entry name" value="AraC_XylS_family_regulators"/>
</dbReference>
<dbReference type="GO" id="GO:0003700">
    <property type="term" value="F:DNA-binding transcription factor activity"/>
    <property type="evidence" value="ECO:0007669"/>
    <property type="project" value="InterPro"/>
</dbReference>
<dbReference type="AlphaFoldDB" id="A0A328HF88"/>
<dbReference type="EMBL" id="QLNP01000074">
    <property type="protein sequence ID" value="RAM37299.1"/>
    <property type="molecule type" value="Genomic_DNA"/>
</dbReference>
<sequence>MQDPPHASVDAGAPEASLDRIRRYSVPAGLNPEEKFEHWRTWYGSAIATPVRLEKTEKLIRPGFNPTALSLDGPGFSLVDVTNEPATCYWKGDTSSGHWLVHFRSSCARFSFSGRSEEVSPGTVRFLDLSSPGNFHAPTGLSAVRIQLDRSLLGLNDKSVKRLEGLGDISEHSLVRGLILPVLSGWQRTGMDQEMHRLQPVVRSMMTALASSLLEAPAEDGDLQPARIAAVKKFIRKNFRNQALDVDEVVTYSFLSRRALYYLFQDEEFQVSGYIRALRTLEALELLTDSGGWKRSPADIADASGFTSLRAMRRAVRDATGSSLRDVQENPEVPRIRAAELRKRIGI</sequence>
<dbReference type="InterPro" id="IPR018060">
    <property type="entry name" value="HTH_AraC"/>
</dbReference>
<name>A0A328HF88_ARTGO</name>
<dbReference type="OrthoDB" id="4926449at2"/>
<accession>A0A328HF88</accession>
<gene>
    <name evidence="5" type="ORF">DBZ45_10815</name>
</gene>
<organism evidence="5 6">
    <name type="scientific">Arthrobacter globiformis</name>
    <dbReference type="NCBI Taxonomy" id="1665"/>
    <lineage>
        <taxon>Bacteria</taxon>
        <taxon>Bacillati</taxon>
        <taxon>Actinomycetota</taxon>
        <taxon>Actinomycetes</taxon>
        <taxon>Micrococcales</taxon>
        <taxon>Micrococcaceae</taxon>
        <taxon>Arthrobacter</taxon>
    </lineage>
</organism>
<dbReference type="GO" id="GO:0043565">
    <property type="term" value="F:sequence-specific DNA binding"/>
    <property type="evidence" value="ECO:0007669"/>
    <property type="project" value="InterPro"/>
</dbReference>
<dbReference type="PANTHER" id="PTHR46796:SF6">
    <property type="entry name" value="ARAC SUBFAMILY"/>
    <property type="match status" value="1"/>
</dbReference>
<protein>
    <submittedName>
        <fullName evidence="5">AraC family transcriptional regulator</fullName>
    </submittedName>
</protein>
<evidence type="ECO:0000256" key="3">
    <source>
        <dbReference type="ARBA" id="ARBA00023163"/>
    </source>
</evidence>
<evidence type="ECO:0000259" key="4">
    <source>
        <dbReference type="PROSITE" id="PS01124"/>
    </source>
</evidence>
<dbReference type="Pfam" id="PF12833">
    <property type="entry name" value="HTH_18"/>
    <property type="match status" value="1"/>
</dbReference>
<evidence type="ECO:0000256" key="1">
    <source>
        <dbReference type="ARBA" id="ARBA00023015"/>
    </source>
</evidence>
<evidence type="ECO:0000313" key="5">
    <source>
        <dbReference type="EMBL" id="RAM37299.1"/>
    </source>
</evidence>
<dbReference type="Gene3D" id="1.10.10.60">
    <property type="entry name" value="Homeodomain-like"/>
    <property type="match status" value="1"/>
</dbReference>
<comment type="caution">
    <text evidence="5">The sequence shown here is derived from an EMBL/GenBank/DDBJ whole genome shotgun (WGS) entry which is preliminary data.</text>
</comment>
<keyword evidence="2" id="KW-0238">DNA-binding</keyword>
<dbReference type="PANTHER" id="PTHR46796">
    <property type="entry name" value="HTH-TYPE TRANSCRIPTIONAL ACTIVATOR RHAS-RELATED"/>
    <property type="match status" value="1"/>
</dbReference>